<proteinExistence type="predicted"/>
<name>A0A218W452_PUNGR</name>
<feature type="coiled-coil region" evidence="1">
    <location>
        <begin position="74"/>
        <end position="122"/>
    </location>
</feature>
<sequence>MLALASQGIPPPVTLSPPQHEIWPPGEVSQELGGRGWLTGDGSRKWLRCAAHIDCVVIPKVEPEQRKLLEDLMLVKLDEEIASVEVETEALKKKTEMSMKNLEELKKKRQEIMSSRMQEEAKLKWA</sequence>
<evidence type="ECO:0000313" key="2">
    <source>
        <dbReference type="EMBL" id="OWM67323.1"/>
    </source>
</evidence>
<evidence type="ECO:0000313" key="3">
    <source>
        <dbReference type="Proteomes" id="UP000197138"/>
    </source>
</evidence>
<comment type="caution">
    <text evidence="2">The sequence shown here is derived from an EMBL/GenBank/DDBJ whole genome shotgun (WGS) entry which is preliminary data.</text>
</comment>
<dbReference type="EMBL" id="MTKT01005400">
    <property type="protein sequence ID" value="OWM67323.1"/>
    <property type="molecule type" value="Genomic_DNA"/>
</dbReference>
<evidence type="ECO:0000256" key="1">
    <source>
        <dbReference type="SAM" id="Coils"/>
    </source>
</evidence>
<accession>A0A218W452</accession>
<gene>
    <name evidence="2" type="ORF">CDL15_Pgr000775</name>
</gene>
<dbReference type="AlphaFoldDB" id="A0A218W452"/>
<keyword evidence="1" id="KW-0175">Coiled coil</keyword>
<dbReference type="Proteomes" id="UP000197138">
    <property type="component" value="Unassembled WGS sequence"/>
</dbReference>
<reference evidence="3" key="1">
    <citation type="journal article" date="2017" name="Plant J.">
        <title>The pomegranate (Punica granatum L.) genome and the genomics of punicalagin biosynthesis.</title>
        <authorList>
            <person name="Qin G."/>
            <person name="Xu C."/>
            <person name="Ming R."/>
            <person name="Tang H."/>
            <person name="Guyot R."/>
            <person name="Kramer E.M."/>
            <person name="Hu Y."/>
            <person name="Yi X."/>
            <person name="Qi Y."/>
            <person name="Xu X."/>
            <person name="Gao Z."/>
            <person name="Pan H."/>
            <person name="Jian J."/>
            <person name="Tian Y."/>
            <person name="Yue Z."/>
            <person name="Xu Y."/>
        </authorList>
    </citation>
    <scope>NUCLEOTIDE SEQUENCE [LARGE SCALE GENOMIC DNA]</scope>
    <source>
        <strain evidence="3">cv. Dabenzi</strain>
    </source>
</reference>
<organism evidence="2 3">
    <name type="scientific">Punica granatum</name>
    <name type="common">Pomegranate</name>
    <dbReference type="NCBI Taxonomy" id="22663"/>
    <lineage>
        <taxon>Eukaryota</taxon>
        <taxon>Viridiplantae</taxon>
        <taxon>Streptophyta</taxon>
        <taxon>Embryophyta</taxon>
        <taxon>Tracheophyta</taxon>
        <taxon>Spermatophyta</taxon>
        <taxon>Magnoliopsida</taxon>
        <taxon>eudicotyledons</taxon>
        <taxon>Gunneridae</taxon>
        <taxon>Pentapetalae</taxon>
        <taxon>rosids</taxon>
        <taxon>malvids</taxon>
        <taxon>Myrtales</taxon>
        <taxon>Lythraceae</taxon>
        <taxon>Punica</taxon>
    </lineage>
</organism>
<protein>
    <submittedName>
        <fullName evidence="2">Uncharacterized protein</fullName>
    </submittedName>
</protein>